<dbReference type="Pfam" id="PF25944">
    <property type="entry name" value="Beta-barrel_RND"/>
    <property type="match status" value="1"/>
</dbReference>
<dbReference type="Gene3D" id="2.40.30.170">
    <property type="match status" value="1"/>
</dbReference>
<dbReference type="GO" id="GO:0005886">
    <property type="term" value="C:plasma membrane"/>
    <property type="evidence" value="ECO:0007669"/>
    <property type="project" value="TreeGrafter"/>
</dbReference>
<dbReference type="GO" id="GO:0030313">
    <property type="term" value="C:cell envelope"/>
    <property type="evidence" value="ECO:0007669"/>
    <property type="project" value="UniProtKB-SubCell"/>
</dbReference>
<dbReference type="Pfam" id="PF25917">
    <property type="entry name" value="BSH_RND"/>
    <property type="match status" value="1"/>
</dbReference>
<comment type="similarity">
    <text evidence="2">Belongs to the membrane fusion protein (MFP) (TC 8.A.1) family.</text>
</comment>
<sequence length="418" mass="46730">MIDKHTSPLMILAFRTRTIIVRMNLGLLVGLFLISLAGCSEKASTDLLPPIPQVEVITVTARTVPDEPEFIGQTEAFRPVEIRSQVAGIINKIYFTEGRNVKKGDKLYLIDPVPFRAIYLSSEARVAQAKARLVQVKQDLARVRPLLEQQAVSKKDVDDAVAEVLGTEATLRAAQNDLIKAKFDLDNTLISAPVNGRIDRSRFYEGQLISAQTTLLTTIDQLDPMYVNVNIPESYLLRRRRELAEAKVQRPDIFKLHGVMTFSDGSVYPEEGILDFAATTLRSETGTLQGRFKFPNPEGGFSPGKSYFYPGQFVKIRLKGYIRPNAILIPQRAVQQSPAGSFVYVINENEAVVFRSVKASAWYGKEWLIEDGLHVGERVIVAGFHRIQPGVQVEAVPYQDEKTLDPNVYPEEITQKSP</sequence>
<feature type="domain" description="Multidrug resistance protein MdtA-like barrel-sandwich hybrid" evidence="4">
    <location>
        <begin position="79"/>
        <end position="215"/>
    </location>
</feature>
<feature type="domain" description="Multidrug resistance protein MdtA-like beta-barrel" evidence="5">
    <location>
        <begin position="224"/>
        <end position="319"/>
    </location>
</feature>
<evidence type="ECO:0000256" key="1">
    <source>
        <dbReference type="ARBA" id="ARBA00004196"/>
    </source>
</evidence>
<feature type="domain" description="Multidrug resistance protein MdtA-like alpha-helical hairpin" evidence="3">
    <location>
        <begin position="121"/>
        <end position="188"/>
    </location>
</feature>
<dbReference type="Gene3D" id="1.10.287.470">
    <property type="entry name" value="Helix hairpin bin"/>
    <property type="match status" value="1"/>
</dbReference>
<keyword evidence="8" id="KW-1185">Reference proteome</keyword>
<dbReference type="GO" id="GO:0022857">
    <property type="term" value="F:transmembrane transporter activity"/>
    <property type="evidence" value="ECO:0007669"/>
    <property type="project" value="InterPro"/>
</dbReference>
<evidence type="ECO:0000256" key="2">
    <source>
        <dbReference type="ARBA" id="ARBA00009477"/>
    </source>
</evidence>
<evidence type="ECO:0000259" key="4">
    <source>
        <dbReference type="Pfam" id="PF25917"/>
    </source>
</evidence>
<dbReference type="Gene3D" id="2.40.420.20">
    <property type="match status" value="1"/>
</dbReference>
<gene>
    <name evidence="7" type="ORF">SAMN02743940_1442</name>
</gene>
<dbReference type="EMBL" id="FSRO01000001">
    <property type="protein sequence ID" value="SIO24941.1"/>
    <property type="molecule type" value="Genomic_DNA"/>
</dbReference>
<protein>
    <submittedName>
        <fullName evidence="7">Membrane fusion protein, multidrug efflux system</fullName>
    </submittedName>
</protein>
<dbReference type="RefSeq" id="WP_051537550.1">
    <property type="nucleotide sequence ID" value="NZ_FSRO01000001.1"/>
</dbReference>
<dbReference type="InterPro" id="IPR006143">
    <property type="entry name" value="RND_pump_MFP"/>
</dbReference>
<dbReference type="InterPro" id="IPR058624">
    <property type="entry name" value="MdtA-like_HH"/>
</dbReference>
<dbReference type="InterPro" id="IPR058626">
    <property type="entry name" value="MdtA-like_b-barrel"/>
</dbReference>
<dbReference type="Pfam" id="PF25967">
    <property type="entry name" value="RND-MFP_C"/>
    <property type="match status" value="1"/>
</dbReference>
<reference evidence="7 8" key="1">
    <citation type="submission" date="2016-12" db="EMBL/GenBank/DDBJ databases">
        <authorList>
            <person name="Song W.-J."/>
            <person name="Kurnit D.M."/>
        </authorList>
    </citation>
    <scope>NUCLEOTIDE SEQUENCE [LARGE SCALE GENOMIC DNA]</scope>
    <source>
        <strain evidence="7 8">ATCC 49181</strain>
    </source>
</reference>
<dbReference type="Proteomes" id="UP000185062">
    <property type="component" value="Unassembled WGS sequence"/>
</dbReference>
<organism evidence="7 8">
    <name type="scientific">Nitrosomonas cryotolerans ATCC 49181</name>
    <dbReference type="NCBI Taxonomy" id="1131553"/>
    <lineage>
        <taxon>Bacteria</taxon>
        <taxon>Pseudomonadati</taxon>
        <taxon>Pseudomonadota</taxon>
        <taxon>Betaproteobacteria</taxon>
        <taxon>Nitrosomonadales</taxon>
        <taxon>Nitrosomonadaceae</taxon>
        <taxon>Nitrosomonas</taxon>
    </lineage>
</organism>
<evidence type="ECO:0000259" key="3">
    <source>
        <dbReference type="Pfam" id="PF25876"/>
    </source>
</evidence>
<comment type="subcellular location">
    <subcellularLocation>
        <location evidence="1">Cell envelope</location>
    </subcellularLocation>
</comment>
<evidence type="ECO:0000259" key="6">
    <source>
        <dbReference type="Pfam" id="PF25967"/>
    </source>
</evidence>
<dbReference type="SUPFAM" id="SSF111369">
    <property type="entry name" value="HlyD-like secretion proteins"/>
    <property type="match status" value="1"/>
</dbReference>
<evidence type="ECO:0000259" key="5">
    <source>
        <dbReference type="Pfam" id="PF25944"/>
    </source>
</evidence>
<dbReference type="InterPro" id="IPR058625">
    <property type="entry name" value="MdtA-like_BSH"/>
</dbReference>
<dbReference type="NCBIfam" id="TIGR01730">
    <property type="entry name" value="RND_mfp"/>
    <property type="match status" value="1"/>
</dbReference>
<evidence type="ECO:0000313" key="8">
    <source>
        <dbReference type="Proteomes" id="UP000185062"/>
    </source>
</evidence>
<dbReference type="eggNOG" id="COG0845">
    <property type="taxonomic scope" value="Bacteria"/>
</dbReference>
<name>A0A1N6HZ04_9PROT</name>
<dbReference type="PANTHER" id="PTHR30158">
    <property type="entry name" value="ACRA/E-RELATED COMPONENT OF DRUG EFFLUX TRANSPORTER"/>
    <property type="match status" value="1"/>
</dbReference>
<dbReference type="Gene3D" id="2.40.50.100">
    <property type="match status" value="1"/>
</dbReference>
<accession>A0A1N6HZ04</accession>
<dbReference type="GO" id="GO:0046677">
    <property type="term" value="P:response to antibiotic"/>
    <property type="evidence" value="ECO:0007669"/>
    <property type="project" value="TreeGrafter"/>
</dbReference>
<evidence type="ECO:0000313" key="7">
    <source>
        <dbReference type="EMBL" id="SIO24941.1"/>
    </source>
</evidence>
<dbReference type="STRING" id="44575.SAMN05216419_101312"/>
<dbReference type="InterPro" id="IPR058627">
    <property type="entry name" value="MdtA-like_C"/>
</dbReference>
<feature type="domain" description="Multidrug resistance protein MdtA-like C-terminal permuted SH3" evidence="6">
    <location>
        <begin position="325"/>
        <end position="385"/>
    </location>
</feature>
<proteinExistence type="inferred from homology"/>
<dbReference type="FunFam" id="2.40.420.20:FF:000001">
    <property type="entry name" value="Efflux RND transporter periplasmic adaptor subunit"/>
    <property type="match status" value="1"/>
</dbReference>
<dbReference type="AlphaFoldDB" id="A0A1N6HZ04"/>
<dbReference type="Pfam" id="PF25876">
    <property type="entry name" value="HH_MFP_RND"/>
    <property type="match status" value="1"/>
</dbReference>